<keyword evidence="9" id="KW-1185">Reference proteome</keyword>
<dbReference type="PANTHER" id="PTHR30629:SF2">
    <property type="entry name" value="PROPHAGE INTEGRASE INTS-RELATED"/>
    <property type="match status" value="1"/>
</dbReference>
<protein>
    <submittedName>
        <fullName evidence="8">Integrase</fullName>
    </submittedName>
</protein>
<dbReference type="InterPro" id="IPR011010">
    <property type="entry name" value="DNA_brk_join_enz"/>
</dbReference>
<dbReference type="OrthoDB" id="7615137at2"/>
<dbReference type="GO" id="GO:0015074">
    <property type="term" value="P:DNA integration"/>
    <property type="evidence" value="ECO:0007669"/>
    <property type="project" value="UniProtKB-KW"/>
</dbReference>
<dbReference type="InterPro" id="IPR044068">
    <property type="entry name" value="CB"/>
</dbReference>
<dbReference type="PROSITE" id="PS51900">
    <property type="entry name" value="CB"/>
    <property type="match status" value="1"/>
</dbReference>
<dbReference type="InterPro" id="IPR053876">
    <property type="entry name" value="Phage_int_M"/>
</dbReference>
<dbReference type="GO" id="GO:0003677">
    <property type="term" value="F:DNA binding"/>
    <property type="evidence" value="ECO:0007669"/>
    <property type="project" value="UniProtKB-UniRule"/>
</dbReference>
<dbReference type="Gene3D" id="1.10.443.10">
    <property type="entry name" value="Intergrase catalytic core"/>
    <property type="match status" value="1"/>
</dbReference>
<proteinExistence type="inferred from homology"/>
<dbReference type="Pfam" id="PF22022">
    <property type="entry name" value="Phage_int_M"/>
    <property type="match status" value="1"/>
</dbReference>
<sequence>MAKALTVQSVEKLKPDSSRRLEIPDGLLPGLYLVIQPSGVRSWAVRYRAAGKPRKLTLGPYPAVGLGTARERAREALQAVASGRDPSQQKQAARCEADPISPDRDLVSILIASFLERYVRPRLKPRSAEEVERLFKLHVLPIWGERRVQDITRRDVVELLDRITDRGTPVAANRTFAAIRKLFNWAVERSIIHGQSPCAGVRLPSAERSRDRVLSDEELRLVWLAASRIGWPFGSMVQLLILTGQRRDEVAAMRWSEISDAGRLWTIPGARTKNGQPHQVPLSNAARDILSTLPRLAGSDLVFTTTGATPVSGYSKAKERLDRLIAELAIGQASSQDAKTLVVRS</sequence>
<dbReference type="InterPro" id="IPR050808">
    <property type="entry name" value="Phage_Integrase"/>
</dbReference>
<reference evidence="8 9" key="1">
    <citation type="submission" date="2019-07" db="EMBL/GenBank/DDBJ databases">
        <title>Whole genome shotgun sequence of Microvirga aerophila NBRC 106136.</title>
        <authorList>
            <person name="Hosoyama A."/>
            <person name="Uohara A."/>
            <person name="Ohji S."/>
            <person name="Ichikawa N."/>
        </authorList>
    </citation>
    <scope>NUCLEOTIDE SEQUENCE [LARGE SCALE GENOMIC DNA]</scope>
    <source>
        <strain evidence="8 9">NBRC 106136</strain>
    </source>
</reference>
<keyword evidence="4" id="KW-0233">DNA recombination</keyword>
<evidence type="ECO:0000259" key="7">
    <source>
        <dbReference type="PROSITE" id="PS51900"/>
    </source>
</evidence>
<dbReference type="RefSeq" id="WP_114187323.1">
    <property type="nucleotide sequence ID" value="NZ_BJYU01000035.1"/>
</dbReference>
<dbReference type="AlphaFoldDB" id="A0A512BSW6"/>
<dbReference type="InterPro" id="IPR002104">
    <property type="entry name" value="Integrase_catalytic"/>
</dbReference>
<dbReference type="EMBL" id="BJYU01000035">
    <property type="protein sequence ID" value="GEO15068.1"/>
    <property type="molecule type" value="Genomic_DNA"/>
</dbReference>
<dbReference type="Gene3D" id="1.10.150.130">
    <property type="match status" value="1"/>
</dbReference>
<dbReference type="Pfam" id="PF00589">
    <property type="entry name" value="Phage_integrase"/>
    <property type="match status" value="1"/>
</dbReference>
<dbReference type="Gene3D" id="3.30.160.390">
    <property type="entry name" value="Integrase, DNA-binding domain"/>
    <property type="match status" value="1"/>
</dbReference>
<dbReference type="PANTHER" id="PTHR30629">
    <property type="entry name" value="PROPHAGE INTEGRASE"/>
    <property type="match status" value="1"/>
</dbReference>
<dbReference type="Pfam" id="PF13356">
    <property type="entry name" value="Arm-DNA-bind_3"/>
    <property type="match status" value="1"/>
</dbReference>
<feature type="domain" description="Tyr recombinase" evidence="6">
    <location>
        <begin position="209"/>
        <end position="345"/>
    </location>
</feature>
<evidence type="ECO:0000256" key="5">
    <source>
        <dbReference type="PROSITE-ProRule" id="PRU01248"/>
    </source>
</evidence>
<feature type="domain" description="Core-binding (CB)" evidence="7">
    <location>
        <begin position="105"/>
        <end position="187"/>
    </location>
</feature>
<dbReference type="PROSITE" id="PS51898">
    <property type="entry name" value="TYR_RECOMBINASE"/>
    <property type="match status" value="1"/>
</dbReference>
<evidence type="ECO:0000313" key="9">
    <source>
        <dbReference type="Proteomes" id="UP000321085"/>
    </source>
</evidence>
<dbReference type="InterPro" id="IPR038488">
    <property type="entry name" value="Integrase_DNA-bd_sf"/>
</dbReference>
<comment type="caution">
    <text evidence="8">The sequence shown here is derived from an EMBL/GenBank/DDBJ whole genome shotgun (WGS) entry which is preliminary data.</text>
</comment>
<dbReference type="InterPro" id="IPR010998">
    <property type="entry name" value="Integrase_recombinase_N"/>
</dbReference>
<evidence type="ECO:0000313" key="8">
    <source>
        <dbReference type="EMBL" id="GEO15068.1"/>
    </source>
</evidence>
<dbReference type="Proteomes" id="UP000321085">
    <property type="component" value="Unassembled WGS sequence"/>
</dbReference>
<dbReference type="GO" id="GO:0006310">
    <property type="term" value="P:DNA recombination"/>
    <property type="evidence" value="ECO:0007669"/>
    <property type="project" value="UniProtKB-KW"/>
</dbReference>
<keyword evidence="3 5" id="KW-0238">DNA-binding</keyword>
<evidence type="ECO:0000259" key="6">
    <source>
        <dbReference type="PROSITE" id="PS51898"/>
    </source>
</evidence>
<comment type="similarity">
    <text evidence="1">Belongs to the 'phage' integrase family.</text>
</comment>
<evidence type="ECO:0000256" key="2">
    <source>
        <dbReference type="ARBA" id="ARBA00022908"/>
    </source>
</evidence>
<accession>A0A512BSW6</accession>
<keyword evidence="2" id="KW-0229">DNA integration</keyword>
<name>A0A512BSW6_9HYPH</name>
<evidence type="ECO:0000256" key="3">
    <source>
        <dbReference type="ARBA" id="ARBA00023125"/>
    </source>
</evidence>
<dbReference type="InterPro" id="IPR025166">
    <property type="entry name" value="Integrase_DNA_bind_dom"/>
</dbReference>
<dbReference type="SUPFAM" id="SSF56349">
    <property type="entry name" value="DNA breaking-rejoining enzymes"/>
    <property type="match status" value="1"/>
</dbReference>
<organism evidence="8 9">
    <name type="scientific">Microvirga aerophila</name>
    <dbReference type="NCBI Taxonomy" id="670291"/>
    <lineage>
        <taxon>Bacteria</taxon>
        <taxon>Pseudomonadati</taxon>
        <taxon>Pseudomonadota</taxon>
        <taxon>Alphaproteobacteria</taxon>
        <taxon>Hyphomicrobiales</taxon>
        <taxon>Methylobacteriaceae</taxon>
        <taxon>Microvirga</taxon>
    </lineage>
</organism>
<evidence type="ECO:0000256" key="4">
    <source>
        <dbReference type="ARBA" id="ARBA00023172"/>
    </source>
</evidence>
<evidence type="ECO:0000256" key="1">
    <source>
        <dbReference type="ARBA" id="ARBA00008857"/>
    </source>
</evidence>
<dbReference type="InterPro" id="IPR013762">
    <property type="entry name" value="Integrase-like_cat_sf"/>
</dbReference>
<gene>
    <name evidence="8" type="ORF">MAE02_27640</name>
</gene>